<evidence type="ECO:0000259" key="3">
    <source>
        <dbReference type="Pfam" id="PF00139"/>
    </source>
</evidence>
<protein>
    <submittedName>
        <fullName evidence="4">Lectin-domain containing receptor kinase A4.2</fullName>
    </submittedName>
</protein>
<keyword evidence="4" id="KW-0675">Receptor</keyword>
<name>A0A151QW82_CAJCA</name>
<dbReference type="Proteomes" id="UP000075243">
    <property type="component" value="Unassembled WGS sequence"/>
</dbReference>
<dbReference type="InterPro" id="IPR001220">
    <property type="entry name" value="Legume_lectin_dom"/>
</dbReference>
<dbReference type="PANTHER" id="PTHR32401:SF50">
    <property type="entry name" value="OS07G0133000 PROTEIN"/>
    <property type="match status" value="1"/>
</dbReference>
<dbReference type="GO" id="GO:0016301">
    <property type="term" value="F:kinase activity"/>
    <property type="evidence" value="ECO:0007669"/>
    <property type="project" value="UniProtKB-KW"/>
</dbReference>
<evidence type="ECO:0000256" key="2">
    <source>
        <dbReference type="ARBA" id="ARBA00022734"/>
    </source>
</evidence>
<dbReference type="GO" id="GO:0030246">
    <property type="term" value="F:carbohydrate binding"/>
    <property type="evidence" value="ECO:0007669"/>
    <property type="project" value="UniProtKB-KW"/>
</dbReference>
<dbReference type="InterPro" id="IPR050258">
    <property type="entry name" value="Leguminous_Lectin"/>
</dbReference>
<reference evidence="4" key="1">
    <citation type="journal article" date="2012" name="Nat. Biotechnol.">
        <title>Draft genome sequence of pigeonpea (Cajanus cajan), an orphan legume crop of resource-poor farmers.</title>
        <authorList>
            <person name="Varshney R.K."/>
            <person name="Chen W."/>
            <person name="Li Y."/>
            <person name="Bharti A.K."/>
            <person name="Saxena R.K."/>
            <person name="Schlueter J.A."/>
            <person name="Donoghue M.T."/>
            <person name="Azam S."/>
            <person name="Fan G."/>
            <person name="Whaley A.M."/>
            <person name="Farmer A.D."/>
            <person name="Sheridan J."/>
            <person name="Iwata A."/>
            <person name="Tuteja R."/>
            <person name="Penmetsa R.V."/>
            <person name="Wu W."/>
            <person name="Upadhyaya H.D."/>
            <person name="Yang S.P."/>
            <person name="Shah T."/>
            <person name="Saxena K.B."/>
            <person name="Michael T."/>
            <person name="McCombie W.R."/>
            <person name="Yang B."/>
            <person name="Zhang G."/>
            <person name="Yang H."/>
            <person name="Wang J."/>
            <person name="Spillane C."/>
            <person name="Cook D.R."/>
            <person name="May G.D."/>
            <person name="Xu X."/>
            <person name="Jackson S.A."/>
        </authorList>
    </citation>
    <scope>NUCLEOTIDE SEQUENCE [LARGE SCALE GENOMIC DNA]</scope>
</reference>
<evidence type="ECO:0000256" key="1">
    <source>
        <dbReference type="ARBA" id="ARBA00007606"/>
    </source>
</evidence>
<dbReference type="STRING" id="3821.A0A151QW82"/>
<keyword evidence="4" id="KW-0808">Transferase</keyword>
<feature type="domain" description="Legume lectin" evidence="3">
    <location>
        <begin position="1"/>
        <end position="63"/>
    </location>
</feature>
<keyword evidence="4" id="KW-0418">Kinase</keyword>
<keyword evidence="5" id="KW-1185">Reference proteome</keyword>
<dbReference type="Gramene" id="C.cajan_41173.t">
    <property type="protein sequence ID" value="C.cajan_41173.t.cds1"/>
    <property type="gene ID" value="C.cajan_41173"/>
</dbReference>
<gene>
    <name evidence="4" type="ORF">KK1_044518</name>
</gene>
<sequence>VFSFTSSFALAIVPEYPKLGGHGLAFTIATFKDLKALPSQYLGLLNSTDNGNFSNHIFAIEPKTLYPQTKIPFFQWGTQVLYLAMGS</sequence>
<dbReference type="PANTHER" id="PTHR32401">
    <property type="entry name" value="CONCANAVALIN A-LIKE LECTIN FAMILY PROTEIN"/>
    <property type="match status" value="1"/>
</dbReference>
<feature type="non-terminal residue" evidence="4">
    <location>
        <position position="1"/>
    </location>
</feature>
<accession>A0A151QW82</accession>
<evidence type="ECO:0000313" key="4">
    <source>
        <dbReference type="EMBL" id="KYP34513.1"/>
    </source>
</evidence>
<dbReference type="Pfam" id="PF00139">
    <property type="entry name" value="Lectin_legB"/>
    <property type="match status" value="1"/>
</dbReference>
<proteinExistence type="inferred from homology"/>
<organism evidence="4 5">
    <name type="scientific">Cajanus cajan</name>
    <name type="common">Pigeon pea</name>
    <name type="synonym">Cajanus indicus</name>
    <dbReference type="NCBI Taxonomy" id="3821"/>
    <lineage>
        <taxon>Eukaryota</taxon>
        <taxon>Viridiplantae</taxon>
        <taxon>Streptophyta</taxon>
        <taxon>Embryophyta</taxon>
        <taxon>Tracheophyta</taxon>
        <taxon>Spermatophyta</taxon>
        <taxon>Magnoliopsida</taxon>
        <taxon>eudicotyledons</taxon>
        <taxon>Gunneridae</taxon>
        <taxon>Pentapetalae</taxon>
        <taxon>rosids</taxon>
        <taxon>fabids</taxon>
        <taxon>Fabales</taxon>
        <taxon>Fabaceae</taxon>
        <taxon>Papilionoideae</taxon>
        <taxon>50 kb inversion clade</taxon>
        <taxon>NPAAA clade</taxon>
        <taxon>indigoferoid/millettioid clade</taxon>
        <taxon>Phaseoleae</taxon>
        <taxon>Cajanus</taxon>
    </lineage>
</organism>
<comment type="similarity">
    <text evidence="1">Belongs to the leguminous lectin family.</text>
</comment>
<dbReference type="InterPro" id="IPR013320">
    <property type="entry name" value="ConA-like_dom_sf"/>
</dbReference>
<dbReference type="Gene3D" id="2.60.120.200">
    <property type="match status" value="1"/>
</dbReference>
<keyword evidence="2" id="KW-0430">Lectin</keyword>
<dbReference type="EMBL" id="KQ484575">
    <property type="protein sequence ID" value="KYP34513.1"/>
    <property type="molecule type" value="Genomic_DNA"/>
</dbReference>
<dbReference type="SUPFAM" id="SSF49899">
    <property type="entry name" value="Concanavalin A-like lectins/glucanases"/>
    <property type="match status" value="1"/>
</dbReference>
<evidence type="ECO:0000313" key="5">
    <source>
        <dbReference type="Proteomes" id="UP000075243"/>
    </source>
</evidence>
<dbReference type="AlphaFoldDB" id="A0A151QW82"/>